<organism evidence="3 4">
    <name type="scientific">Stackebrandtia nassauensis (strain DSM 44728 / CIP 108903 / NRRL B-16338 / NBRC 102104 / LLR-40K-21)</name>
    <dbReference type="NCBI Taxonomy" id="446470"/>
    <lineage>
        <taxon>Bacteria</taxon>
        <taxon>Bacillati</taxon>
        <taxon>Actinomycetota</taxon>
        <taxon>Actinomycetes</taxon>
        <taxon>Glycomycetales</taxon>
        <taxon>Glycomycetaceae</taxon>
        <taxon>Stackebrandtia</taxon>
    </lineage>
</organism>
<evidence type="ECO:0000256" key="1">
    <source>
        <dbReference type="ARBA" id="ARBA00023002"/>
    </source>
</evidence>
<dbReference type="AlphaFoldDB" id="D3QBY5"/>
<feature type="region of interest" description="Disordered" evidence="2">
    <location>
        <begin position="1"/>
        <end position="60"/>
    </location>
</feature>
<dbReference type="STRING" id="446470.Snas_5240"/>
<dbReference type="eggNOG" id="ENOG5032R1X">
    <property type="taxonomic scope" value="Bacteria"/>
</dbReference>
<feature type="compositionally biased region" description="Basic and acidic residues" evidence="2">
    <location>
        <begin position="1"/>
        <end position="16"/>
    </location>
</feature>
<dbReference type="GO" id="GO:0016491">
    <property type="term" value="F:oxidoreductase activity"/>
    <property type="evidence" value="ECO:0007669"/>
    <property type="project" value="UniProtKB-KW"/>
</dbReference>
<evidence type="ECO:0000313" key="3">
    <source>
        <dbReference type="EMBL" id="ADD44874.1"/>
    </source>
</evidence>
<dbReference type="RefSeq" id="WP_013020445.1">
    <property type="nucleotide sequence ID" value="NC_013947.1"/>
</dbReference>
<reference evidence="3 4" key="1">
    <citation type="journal article" date="2009" name="Stand. Genomic Sci.">
        <title>Complete genome sequence of Stackebrandtia nassauensis type strain (LLR-40K-21).</title>
        <authorList>
            <person name="Munk C."/>
            <person name="Lapidus A."/>
            <person name="Copeland A."/>
            <person name="Jando M."/>
            <person name="Mayilraj S."/>
            <person name="Glavina Del Rio T."/>
            <person name="Nolan M."/>
            <person name="Chen F."/>
            <person name="Lucas S."/>
            <person name="Tice H."/>
            <person name="Cheng J.F."/>
            <person name="Han C."/>
            <person name="Detter J.C."/>
            <person name="Bruce D."/>
            <person name="Goodwin L."/>
            <person name="Chain P."/>
            <person name="Pitluck S."/>
            <person name="Goker M."/>
            <person name="Ovchinikova G."/>
            <person name="Pati A."/>
            <person name="Ivanova N."/>
            <person name="Mavromatis K."/>
            <person name="Chen A."/>
            <person name="Palaniappan K."/>
            <person name="Land M."/>
            <person name="Hauser L."/>
            <person name="Chang Y.J."/>
            <person name="Jeffries C.D."/>
            <person name="Bristow J."/>
            <person name="Eisen J.A."/>
            <person name="Markowitz V."/>
            <person name="Hugenholtz P."/>
            <person name="Kyrpides N.C."/>
            <person name="Klenk H.P."/>
        </authorList>
    </citation>
    <scope>NUCLEOTIDE SEQUENCE [LARGE SCALE GENOMIC DNA]</scope>
    <source>
        <strain evidence="4">DSM 44728 / CIP 108903 / NRRL B-16338 / NBRC 102104 / LLR-40K-21</strain>
    </source>
</reference>
<feature type="compositionally biased region" description="Basic and acidic residues" evidence="2">
    <location>
        <begin position="23"/>
        <end position="38"/>
    </location>
</feature>
<evidence type="ECO:0008006" key="5">
    <source>
        <dbReference type="Google" id="ProtNLM"/>
    </source>
</evidence>
<proteinExistence type="predicted"/>
<dbReference type="EMBL" id="CP001778">
    <property type="protein sequence ID" value="ADD44874.1"/>
    <property type="molecule type" value="Genomic_DNA"/>
</dbReference>
<keyword evidence="4" id="KW-1185">Reference proteome</keyword>
<dbReference type="InterPro" id="IPR025337">
    <property type="entry name" value="Questin_oxidase-like"/>
</dbReference>
<sequence length="407" mass="44668">MTDETQRQQNPDEARRQQQNSEETQRRQDPEKTQRQQDPDAAQRQVPDEGLRQQNSDAAQRQQILDEALLRLHTTGPEFDDWLSNHAPMAVEALAHHGHADRVHHWIDEYEHVLEEAPRPSDPITVENWREALGDPRRLGDWPSWFDNELAEAEWTEVLARWWPRLLPGIVASATHGVIRVGHAVRTLREQGPNEARLAELARAFGYWAARWQPMVRPTAPSGGLDAASALARVPRIPEQDGGIRDRLAQLDGLAGWESAQAALRLPGEAEAVPDAVRAIVTAAVNRYLSHGHGSAVMLVHAATAPNAVLRVLPSLPREHWHDSAAFAWSASAAVMSIYAPAEAAPTTELPQAPDGSGAEEEIFDAAAANGDAHVIKFADTALDVRSWTGDATPLAAALRSAQLIGD</sequence>
<dbReference type="Proteomes" id="UP000000844">
    <property type="component" value="Chromosome"/>
</dbReference>
<dbReference type="HOGENOM" id="CLU_072323_0_0_11"/>
<evidence type="ECO:0000256" key="2">
    <source>
        <dbReference type="SAM" id="MobiDB-lite"/>
    </source>
</evidence>
<name>D3QBY5_STANL</name>
<gene>
    <name evidence="3" type="ordered locus">Snas_5240</name>
</gene>
<dbReference type="KEGG" id="sna:Snas_5240"/>
<evidence type="ECO:0000313" key="4">
    <source>
        <dbReference type="Proteomes" id="UP000000844"/>
    </source>
</evidence>
<accession>D3QBY5</accession>
<keyword evidence="1" id="KW-0560">Oxidoreductase</keyword>
<dbReference type="OrthoDB" id="6396144at2"/>
<dbReference type="Pfam" id="PF14027">
    <property type="entry name" value="Questin_oxidase"/>
    <property type="match status" value="1"/>
</dbReference>
<protein>
    <recommendedName>
        <fullName evidence="5">DUF4243 domain-containing protein</fullName>
    </recommendedName>
</protein>